<comment type="caution">
    <text evidence="2">The sequence shown here is derived from an EMBL/GenBank/DDBJ whole genome shotgun (WGS) entry which is preliminary data.</text>
</comment>
<reference evidence="2 3" key="1">
    <citation type="submission" date="2022-05" db="EMBL/GenBank/DDBJ databases">
        <title>Seasonal and diel survey of microbial diversity of the Tyrrhenian coast.</title>
        <authorList>
            <person name="Gattoni G."/>
            <person name="Corral P."/>
        </authorList>
    </citation>
    <scope>NUCLEOTIDE SEQUENCE [LARGE SCALE GENOMIC DNA]</scope>
    <source>
        <strain evidence="2 3">V10</strain>
    </source>
</reference>
<keyword evidence="3" id="KW-1185">Reference proteome</keyword>
<sequence>MPATSSLGIECISDAIVHPTKLIDWAPENMSTGVQTRDGQFLTSANLTRLDQTGNRYEAQRPALAADTKHAIEKGFFAGMLDHRYGHFLLESLGRLYCRDDFPDYPVVWSARCDVAQQGFQIWQSQLLDLLGVKGPHILVTEPCSVSRLMIAPSGYVIQHEFTQAQQSFLAKVPWRPERGKKTWLSRRNQTRRPVPGMSEFEDTLRAEGWTIIAPETLSVPKQLEVLARSERIAGPIGSALHSLILLKDADGLQVDLFVPEPFGTEARMNQNYVTIARAKGFRQAVHFIPNADYVARQNISMSDVISRLQSCLA</sequence>
<proteinExistence type="predicted"/>
<dbReference type="Pfam" id="PF04577">
    <property type="entry name" value="Glyco_transf_61"/>
    <property type="match status" value="1"/>
</dbReference>
<name>A0ABT0LYT2_9RHOB</name>
<protein>
    <submittedName>
        <fullName evidence="2">Glycosyltransferase family 61 protein</fullName>
    </submittedName>
</protein>
<organism evidence="2 3">
    <name type="scientific">Roseinatronobacter domitianus</name>
    <dbReference type="NCBI Taxonomy" id="2940293"/>
    <lineage>
        <taxon>Bacteria</taxon>
        <taxon>Pseudomonadati</taxon>
        <taxon>Pseudomonadota</taxon>
        <taxon>Alphaproteobacteria</taxon>
        <taxon>Rhodobacterales</taxon>
        <taxon>Paracoccaceae</taxon>
        <taxon>Roseinatronobacter</taxon>
    </lineage>
</organism>
<dbReference type="EMBL" id="JALZWP010000001">
    <property type="protein sequence ID" value="MCL1627214.1"/>
    <property type="molecule type" value="Genomic_DNA"/>
</dbReference>
<gene>
    <name evidence="2" type="ORF">M3N55_00575</name>
</gene>
<evidence type="ECO:0000259" key="1">
    <source>
        <dbReference type="Pfam" id="PF04577"/>
    </source>
</evidence>
<evidence type="ECO:0000313" key="2">
    <source>
        <dbReference type="EMBL" id="MCL1627214.1"/>
    </source>
</evidence>
<dbReference type="InterPro" id="IPR049625">
    <property type="entry name" value="Glyco_transf_61_cat"/>
</dbReference>
<dbReference type="Proteomes" id="UP001202550">
    <property type="component" value="Unassembled WGS sequence"/>
</dbReference>
<dbReference type="RefSeq" id="WP_249055383.1">
    <property type="nucleotide sequence ID" value="NZ_JALZWP010000001.1"/>
</dbReference>
<accession>A0ABT0LYT2</accession>
<evidence type="ECO:0000313" key="3">
    <source>
        <dbReference type="Proteomes" id="UP001202550"/>
    </source>
</evidence>
<feature type="domain" description="Glycosyltransferase 61 catalytic" evidence="1">
    <location>
        <begin position="85"/>
        <end position="248"/>
    </location>
</feature>